<evidence type="ECO:0000313" key="1">
    <source>
        <dbReference type="EMBL" id="RPF57974.1"/>
    </source>
</evidence>
<dbReference type="InterPro" id="IPR045447">
    <property type="entry name" value="DUF6501"/>
</dbReference>
<reference evidence="1 2" key="1">
    <citation type="submission" date="2018-11" db="EMBL/GenBank/DDBJ databases">
        <title>Genomic Encyclopedia of Type Strains, Phase IV (KMG-IV): sequencing the most valuable type-strain genomes for metagenomic binning, comparative biology and taxonomic classification.</title>
        <authorList>
            <person name="Goeker M."/>
        </authorList>
    </citation>
    <scope>NUCLEOTIDE SEQUENCE [LARGE SCALE GENOMIC DNA]</scope>
    <source>
        <strain evidence="1 2">DSM 29158</strain>
    </source>
</reference>
<protein>
    <submittedName>
        <fullName evidence="1">Uncharacterized protein</fullName>
    </submittedName>
</protein>
<dbReference type="AlphaFoldDB" id="A0A3N5BJE8"/>
<sequence length="67" mass="8043">MAEYKWQSKEAIKQVKVKHKDSKKFNVDTSLTMDKVYDVVNETEEYLFIIDDHQKIGGFYKTYFDEV</sequence>
<proteinExistence type="predicted"/>
<dbReference type="Proteomes" id="UP000277108">
    <property type="component" value="Unassembled WGS sequence"/>
</dbReference>
<evidence type="ECO:0000313" key="2">
    <source>
        <dbReference type="Proteomes" id="UP000277108"/>
    </source>
</evidence>
<accession>A0A3N5BJE8</accession>
<dbReference type="Pfam" id="PF20111">
    <property type="entry name" value="DUF6501"/>
    <property type="match status" value="1"/>
</dbReference>
<organism evidence="1 2">
    <name type="scientific">Abyssicoccus albus</name>
    <dbReference type="NCBI Taxonomy" id="1817405"/>
    <lineage>
        <taxon>Bacteria</taxon>
        <taxon>Bacillati</taxon>
        <taxon>Bacillota</taxon>
        <taxon>Bacilli</taxon>
        <taxon>Bacillales</taxon>
        <taxon>Abyssicoccaceae</taxon>
    </lineage>
</organism>
<dbReference type="OrthoDB" id="2428356at2"/>
<dbReference type="EMBL" id="RKRK01000002">
    <property type="protein sequence ID" value="RPF57974.1"/>
    <property type="molecule type" value="Genomic_DNA"/>
</dbReference>
<comment type="caution">
    <text evidence="1">The sequence shown here is derived from an EMBL/GenBank/DDBJ whole genome shotgun (WGS) entry which is preliminary data.</text>
</comment>
<keyword evidence="2" id="KW-1185">Reference proteome</keyword>
<gene>
    <name evidence="1" type="ORF">EDD62_0611</name>
</gene>
<dbReference type="RefSeq" id="WP_123807479.1">
    <property type="nucleotide sequence ID" value="NZ_RKRK01000002.1"/>
</dbReference>
<name>A0A3N5BJE8_9BACL</name>